<dbReference type="InterPro" id="IPR036866">
    <property type="entry name" value="RibonucZ/Hydroxyglut_hydro"/>
</dbReference>
<dbReference type="Gene3D" id="3.60.15.10">
    <property type="entry name" value="Ribonuclease Z/Hydroxyacylglutathione hydrolase-like"/>
    <property type="match status" value="1"/>
</dbReference>
<reference evidence="8" key="1">
    <citation type="journal article" date="2021" name="Syst. Appl. Microbiol.">
        <title>Roseomonas hellenica sp. nov., isolated from roots of wild-growing Alkanna tinctoria.</title>
        <authorList>
            <person name="Rat A."/>
            <person name="Naranjo H.D."/>
            <person name="Lebbe L."/>
            <person name="Cnockaert M."/>
            <person name="Krigas N."/>
            <person name="Grigoriadou K."/>
            <person name="Maloupa E."/>
            <person name="Willems A."/>
        </authorList>
    </citation>
    <scope>NUCLEOTIDE SEQUENCE [LARGE SCALE GENOMIC DNA]</scope>
    <source>
        <strain evidence="8">LMG 31159</strain>
    </source>
</reference>
<evidence type="ECO:0000256" key="1">
    <source>
        <dbReference type="ARBA" id="ARBA00001947"/>
    </source>
</evidence>
<dbReference type="EMBL" id="JAAEDI010000020">
    <property type="protein sequence ID" value="MBR0651638.1"/>
    <property type="molecule type" value="Genomic_DNA"/>
</dbReference>
<keyword evidence="5" id="KW-0862">Zinc</keyword>
<keyword evidence="3" id="KW-0479">Metal-binding</keyword>
<comment type="cofactor">
    <cofactor evidence="1">
        <name>Zn(2+)</name>
        <dbReference type="ChEBI" id="CHEBI:29105"/>
    </cofactor>
</comment>
<evidence type="ECO:0000256" key="4">
    <source>
        <dbReference type="ARBA" id="ARBA00022801"/>
    </source>
</evidence>
<comment type="similarity">
    <text evidence="2">Belongs to the metallo-beta-lactamase superfamily.</text>
</comment>
<dbReference type="InterPro" id="IPR051013">
    <property type="entry name" value="MBL_superfamily_lactonases"/>
</dbReference>
<accession>A0ABS5EKV4</accession>
<evidence type="ECO:0000259" key="6">
    <source>
        <dbReference type="SMART" id="SM00849"/>
    </source>
</evidence>
<gene>
    <name evidence="7" type="ORF">GXW78_18360</name>
</gene>
<dbReference type="RefSeq" id="WP_211870308.1">
    <property type="nucleotide sequence ID" value="NZ_JAAEDI010000020.1"/>
</dbReference>
<dbReference type="SUPFAM" id="SSF56281">
    <property type="entry name" value="Metallo-hydrolase/oxidoreductase"/>
    <property type="match status" value="1"/>
</dbReference>
<name>A0ABS5EKV4_9PROT</name>
<keyword evidence="4" id="KW-0378">Hydrolase</keyword>
<dbReference type="SMART" id="SM00849">
    <property type="entry name" value="Lactamase_B"/>
    <property type="match status" value="1"/>
</dbReference>
<dbReference type="InterPro" id="IPR001279">
    <property type="entry name" value="Metallo-B-lactamas"/>
</dbReference>
<feature type="domain" description="Metallo-beta-lactamase" evidence="6">
    <location>
        <begin position="29"/>
        <end position="214"/>
    </location>
</feature>
<organism evidence="7 8">
    <name type="scientific">Neoroseomonas terrae</name>
    <dbReference type="NCBI Taxonomy" id="424799"/>
    <lineage>
        <taxon>Bacteria</taxon>
        <taxon>Pseudomonadati</taxon>
        <taxon>Pseudomonadota</taxon>
        <taxon>Alphaproteobacteria</taxon>
        <taxon>Acetobacterales</taxon>
        <taxon>Acetobacteraceae</taxon>
        <taxon>Neoroseomonas</taxon>
    </lineage>
</organism>
<dbReference type="Proteomes" id="UP000698752">
    <property type="component" value="Unassembled WGS sequence"/>
</dbReference>
<evidence type="ECO:0000256" key="3">
    <source>
        <dbReference type="ARBA" id="ARBA00022723"/>
    </source>
</evidence>
<protein>
    <submittedName>
        <fullName evidence="7">MBL fold metallo-hydrolase</fullName>
    </submittedName>
</protein>
<proteinExistence type="inferred from homology"/>
<evidence type="ECO:0000313" key="7">
    <source>
        <dbReference type="EMBL" id="MBR0651638.1"/>
    </source>
</evidence>
<dbReference type="PANTHER" id="PTHR42978">
    <property type="entry name" value="QUORUM-QUENCHING LACTONASE YTNP-RELATED-RELATED"/>
    <property type="match status" value="1"/>
</dbReference>
<evidence type="ECO:0000313" key="8">
    <source>
        <dbReference type="Proteomes" id="UP000698752"/>
    </source>
</evidence>
<keyword evidence="8" id="KW-1185">Reference proteome</keyword>
<dbReference type="Pfam" id="PF00753">
    <property type="entry name" value="Lactamase_B"/>
    <property type="match status" value="1"/>
</dbReference>
<evidence type="ECO:0000256" key="5">
    <source>
        <dbReference type="ARBA" id="ARBA00022833"/>
    </source>
</evidence>
<dbReference type="PANTHER" id="PTHR42978:SF2">
    <property type="entry name" value="102 KBASES UNSTABLE REGION: FROM 1 TO 119443"/>
    <property type="match status" value="1"/>
</dbReference>
<sequence length="265" mass="28500">MKWQGGGWDLEVLVNGYPGKAVPHGGLGWSTVVLLRGHGRVVVLDGGGYGLRKVLGGMLKDRGVALGDVTDLLLSHAHHDHSVNWPMFREARIHIGRKELAWALGVPWGETAVPEHAIAALSQWPTLQLMDDGQEVLPGITAHLAPGHTPGHLIFVIAGSGQDCVLLQDAVKNRVELSTHATDMTYDPAVSRATIEMVWGICRERPGCLLIPGHDLPLVVENGVPRAIGKHQAAIRGWFGATLDEMTRFDLAPLQPEPSAEGSTP</sequence>
<evidence type="ECO:0000256" key="2">
    <source>
        <dbReference type="ARBA" id="ARBA00007749"/>
    </source>
</evidence>
<comment type="caution">
    <text evidence="7">The sequence shown here is derived from an EMBL/GenBank/DDBJ whole genome shotgun (WGS) entry which is preliminary data.</text>
</comment>